<dbReference type="Gene3D" id="3.40.47.10">
    <property type="match status" value="1"/>
</dbReference>
<sequence>MTTPVGLTSSATAAAVRAGISRLRESPIQDKQFKSIRAGFLEEAHLPPLSEKLRIASSLMPARKQRMLRLATQALKEASLGSAAAPLFLALPESTGQQEDSAGASILEQLAVQADVALHLPQSRVFQQGRAGGLLAVESACQALRSGRCRTALVGGVDTYLDLRLLADLDLEGRLLVDGAFDGLIPGEGAAFLLLGVPGATRHENRVPLAHLLGVGLGREEGHLYSEVPYRGEGLAQAFHHLFASVPADIPKTRCVYAGLNGENFWAKEWGVAYLRHRQRFEEPLRVEHPVEFTGDLGAALSTTMLGLAAVGLYKGYREGPILVWSSSDREDRAAALVVGARRG</sequence>
<dbReference type="EMBL" id="JABBJJ010000175">
    <property type="protein sequence ID" value="NMO19244.1"/>
    <property type="molecule type" value="Genomic_DNA"/>
</dbReference>
<proteinExistence type="predicted"/>
<organism evidence="2 3">
    <name type="scientific">Pyxidicoccus fallax</name>
    <dbReference type="NCBI Taxonomy" id="394095"/>
    <lineage>
        <taxon>Bacteria</taxon>
        <taxon>Pseudomonadati</taxon>
        <taxon>Myxococcota</taxon>
        <taxon>Myxococcia</taxon>
        <taxon>Myxococcales</taxon>
        <taxon>Cystobacterineae</taxon>
        <taxon>Myxococcaceae</taxon>
        <taxon>Pyxidicoccus</taxon>
    </lineage>
</organism>
<dbReference type="Proteomes" id="UP000518300">
    <property type="component" value="Unassembled WGS sequence"/>
</dbReference>
<reference evidence="2 3" key="1">
    <citation type="submission" date="2020-04" db="EMBL/GenBank/DDBJ databases">
        <title>Draft genome of Pyxidicoccus fallax type strain.</title>
        <authorList>
            <person name="Whitworth D.E."/>
        </authorList>
    </citation>
    <scope>NUCLEOTIDE SEQUENCE [LARGE SCALE GENOMIC DNA]</scope>
    <source>
        <strain evidence="2 3">DSM 14698</strain>
    </source>
</reference>
<evidence type="ECO:0000313" key="2">
    <source>
        <dbReference type="EMBL" id="NMO19244.1"/>
    </source>
</evidence>
<evidence type="ECO:0000313" key="3">
    <source>
        <dbReference type="Proteomes" id="UP000518300"/>
    </source>
</evidence>
<accession>A0A848LNX8</accession>
<gene>
    <name evidence="2" type="ORF">HG543_30900</name>
</gene>
<name>A0A848LNX8_9BACT</name>
<evidence type="ECO:0000259" key="1">
    <source>
        <dbReference type="Pfam" id="PF00109"/>
    </source>
</evidence>
<dbReference type="AlphaFoldDB" id="A0A848LNX8"/>
<dbReference type="InterPro" id="IPR014030">
    <property type="entry name" value="Ketoacyl_synth_N"/>
</dbReference>
<dbReference type="GO" id="GO:0016746">
    <property type="term" value="F:acyltransferase activity"/>
    <property type="evidence" value="ECO:0007669"/>
    <property type="project" value="InterPro"/>
</dbReference>
<dbReference type="Pfam" id="PF00109">
    <property type="entry name" value="ketoacyl-synt"/>
    <property type="match status" value="1"/>
</dbReference>
<protein>
    <recommendedName>
        <fullName evidence="1">Beta-ketoacyl synthase-like N-terminal domain-containing protein</fullName>
    </recommendedName>
</protein>
<dbReference type="SUPFAM" id="SSF53901">
    <property type="entry name" value="Thiolase-like"/>
    <property type="match status" value="2"/>
</dbReference>
<dbReference type="InterPro" id="IPR016039">
    <property type="entry name" value="Thiolase-like"/>
</dbReference>
<feature type="domain" description="Beta-ketoacyl synthase-like N-terminal" evidence="1">
    <location>
        <begin position="131"/>
        <end position="195"/>
    </location>
</feature>
<comment type="caution">
    <text evidence="2">The sequence shown here is derived from an EMBL/GenBank/DDBJ whole genome shotgun (WGS) entry which is preliminary data.</text>
</comment>
<keyword evidence="3" id="KW-1185">Reference proteome</keyword>